<sequence length="49" mass="5444">MTLLILSVLFFAFLAKDIAVPAMILTLLAAMRSLGLADMRMLRMKGMSR</sequence>
<gene>
    <name evidence="1" type="ORF">GGR23_003938</name>
</gene>
<dbReference type="AlphaFoldDB" id="A0A7W6J8G0"/>
<name>A0A7W6J8G0_9HYPH</name>
<evidence type="ECO:0000313" key="1">
    <source>
        <dbReference type="EMBL" id="MBB4066720.1"/>
    </source>
</evidence>
<reference evidence="1 2" key="1">
    <citation type="submission" date="2020-08" db="EMBL/GenBank/DDBJ databases">
        <title>Genomic Encyclopedia of Type Strains, Phase IV (KMG-IV): sequencing the most valuable type-strain genomes for metagenomic binning, comparative biology and taxonomic classification.</title>
        <authorList>
            <person name="Goeker M."/>
        </authorList>
    </citation>
    <scope>NUCLEOTIDE SEQUENCE [LARGE SCALE GENOMIC DNA]</scope>
    <source>
        <strain evidence="1 2">DSM 29853</strain>
    </source>
</reference>
<evidence type="ECO:0000313" key="2">
    <source>
        <dbReference type="Proteomes" id="UP000528286"/>
    </source>
</evidence>
<keyword evidence="2" id="KW-1185">Reference proteome</keyword>
<organism evidence="1 2">
    <name type="scientific">Gellertiella hungarica</name>
    <dbReference type="NCBI Taxonomy" id="1572859"/>
    <lineage>
        <taxon>Bacteria</taxon>
        <taxon>Pseudomonadati</taxon>
        <taxon>Pseudomonadota</taxon>
        <taxon>Alphaproteobacteria</taxon>
        <taxon>Hyphomicrobiales</taxon>
        <taxon>Rhizobiaceae</taxon>
        <taxon>Gellertiella</taxon>
    </lineage>
</organism>
<protein>
    <submittedName>
        <fullName evidence="1">Uncharacterized protein</fullName>
    </submittedName>
</protein>
<dbReference type="EMBL" id="JACIEZ010000011">
    <property type="protein sequence ID" value="MBB4066720.1"/>
    <property type="molecule type" value="Genomic_DNA"/>
</dbReference>
<proteinExistence type="predicted"/>
<dbReference type="RefSeq" id="WP_183367982.1">
    <property type="nucleotide sequence ID" value="NZ_JACIEZ010000011.1"/>
</dbReference>
<comment type="caution">
    <text evidence="1">The sequence shown here is derived from an EMBL/GenBank/DDBJ whole genome shotgun (WGS) entry which is preliminary data.</text>
</comment>
<dbReference type="Proteomes" id="UP000528286">
    <property type="component" value="Unassembled WGS sequence"/>
</dbReference>
<accession>A0A7W6J8G0</accession>